<dbReference type="GO" id="GO:0046872">
    <property type="term" value="F:metal ion binding"/>
    <property type="evidence" value="ECO:0007669"/>
    <property type="project" value="UniProtKB-KW"/>
</dbReference>
<evidence type="ECO:0000256" key="1">
    <source>
        <dbReference type="ARBA" id="ARBA00001933"/>
    </source>
</evidence>
<evidence type="ECO:0000256" key="7">
    <source>
        <dbReference type="ARBA" id="ARBA00023014"/>
    </source>
</evidence>
<dbReference type="PANTHER" id="PTHR11601">
    <property type="entry name" value="CYSTEINE DESULFURYLASE FAMILY MEMBER"/>
    <property type="match status" value="1"/>
</dbReference>
<dbReference type="PANTHER" id="PTHR11601:SF34">
    <property type="entry name" value="CYSTEINE DESULFURASE"/>
    <property type="match status" value="1"/>
</dbReference>
<protein>
    <submittedName>
        <fullName evidence="10">Cysteine desulfurase</fullName>
        <ecNumber evidence="10">2.8.1.7</ecNumber>
    </submittedName>
</protein>
<comment type="catalytic activity">
    <reaction evidence="8">
        <text>(sulfur carrier)-H + L-cysteine = (sulfur carrier)-SH + L-alanine</text>
        <dbReference type="Rhea" id="RHEA:43892"/>
        <dbReference type="Rhea" id="RHEA-COMP:14737"/>
        <dbReference type="Rhea" id="RHEA-COMP:14739"/>
        <dbReference type="ChEBI" id="CHEBI:29917"/>
        <dbReference type="ChEBI" id="CHEBI:35235"/>
        <dbReference type="ChEBI" id="CHEBI:57972"/>
        <dbReference type="ChEBI" id="CHEBI:64428"/>
        <dbReference type="EC" id="2.8.1.7"/>
    </reaction>
</comment>
<dbReference type="Gene3D" id="1.10.260.50">
    <property type="match status" value="1"/>
</dbReference>
<comment type="similarity">
    <text evidence="2">Belongs to the class-V pyridoxal-phosphate-dependent aminotransferase family. NifS/IscS subfamily.</text>
</comment>
<proteinExistence type="inferred from homology"/>
<dbReference type="InterPro" id="IPR000192">
    <property type="entry name" value="Aminotrans_V_dom"/>
</dbReference>
<evidence type="ECO:0000256" key="2">
    <source>
        <dbReference type="ARBA" id="ARBA00006490"/>
    </source>
</evidence>
<evidence type="ECO:0000256" key="4">
    <source>
        <dbReference type="ARBA" id="ARBA00022723"/>
    </source>
</evidence>
<sequence length="420" mass="42425">MIYLDHAATSPMPAVVRSAYVAALEVVGNPSSIHSAGQRARALVDDARGRIAATLGVDPIEVTFTGGGTEAVNLAIKGLYWMRNQGAPRAGATAGSAPVPRPRILVPRAEHHAALDAVEWLAAHEGAELRWLEVDALGALRLDALADALGDGSGVALLTMLAANNEVGTLQPVAEAAALAAAVGVPVHVDAIAAYGQVPLAPLPHGVSAVSVSAHKVGGPVGVGALVLRRDADVVPLLHGGSQQRARSGTMDAAGAEAFAVAAELAHAELADRAAHKRMLRARLAEGIRRRVPQAVLRGAAGAAAVADDPARAAELDALALPGTLHLTVPDAEGDSLLMLLDAAGIAVSTGSACQAGVPEPSHVLLAMGLSEAEARGALRITLGPSTTEAEVDALLDALPAAVERAQAAGLAARTPRLGR</sequence>
<dbReference type="InterPro" id="IPR015421">
    <property type="entry name" value="PyrdxlP-dep_Trfase_major"/>
</dbReference>
<keyword evidence="3 10" id="KW-0808">Transferase</keyword>
<keyword evidence="6" id="KW-0408">Iron</keyword>
<keyword evidence="5" id="KW-0663">Pyridoxal phosphate</keyword>
<evidence type="ECO:0000256" key="5">
    <source>
        <dbReference type="ARBA" id="ARBA00022898"/>
    </source>
</evidence>
<feature type="domain" description="Aminotransferase class V" evidence="9">
    <location>
        <begin position="2"/>
        <end position="395"/>
    </location>
</feature>
<dbReference type="Pfam" id="PF00266">
    <property type="entry name" value="Aminotran_5"/>
    <property type="match status" value="1"/>
</dbReference>
<evidence type="ECO:0000256" key="6">
    <source>
        <dbReference type="ARBA" id="ARBA00023004"/>
    </source>
</evidence>
<dbReference type="SUPFAM" id="SSF53383">
    <property type="entry name" value="PLP-dependent transferases"/>
    <property type="match status" value="1"/>
</dbReference>
<dbReference type="AlphaFoldDB" id="A0A840XKC5"/>
<comment type="cofactor">
    <cofactor evidence="1">
        <name>pyridoxal 5'-phosphate</name>
        <dbReference type="ChEBI" id="CHEBI:597326"/>
    </cofactor>
</comment>
<evidence type="ECO:0000313" key="11">
    <source>
        <dbReference type="Proteomes" id="UP000552883"/>
    </source>
</evidence>
<dbReference type="InterPro" id="IPR015422">
    <property type="entry name" value="PyrdxlP-dep_Trfase_small"/>
</dbReference>
<comment type="caution">
    <text evidence="10">The sequence shown here is derived from an EMBL/GenBank/DDBJ whole genome shotgun (WGS) entry which is preliminary data.</text>
</comment>
<dbReference type="InterPro" id="IPR015424">
    <property type="entry name" value="PyrdxlP-dep_Trfase"/>
</dbReference>
<dbReference type="OrthoDB" id="9808002at2"/>
<dbReference type="RefSeq" id="WP_153981618.1">
    <property type="nucleotide sequence ID" value="NZ_BAAANZ010000010.1"/>
</dbReference>
<evidence type="ECO:0000256" key="3">
    <source>
        <dbReference type="ARBA" id="ARBA00022679"/>
    </source>
</evidence>
<gene>
    <name evidence="10" type="ORF">BJ959_000803</name>
</gene>
<dbReference type="Proteomes" id="UP000552883">
    <property type="component" value="Unassembled WGS sequence"/>
</dbReference>
<dbReference type="GO" id="GO:0051536">
    <property type="term" value="F:iron-sulfur cluster binding"/>
    <property type="evidence" value="ECO:0007669"/>
    <property type="project" value="UniProtKB-KW"/>
</dbReference>
<dbReference type="Gene3D" id="3.40.640.10">
    <property type="entry name" value="Type I PLP-dependent aspartate aminotransferase-like (Major domain)"/>
    <property type="match status" value="1"/>
</dbReference>
<keyword evidence="11" id="KW-1185">Reference proteome</keyword>
<dbReference type="GO" id="GO:0031071">
    <property type="term" value="F:cysteine desulfurase activity"/>
    <property type="evidence" value="ECO:0007669"/>
    <property type="project" value="UniProtKB-EC"/>
</dbReference>
<keyword evidence="7" id="KW-0411">Iron-sulfur</keyword>
<name>A0A840XKC5_9MICO</name>
<dbReference type="Gene3D" id="3.90.1150.10">
    <property type="entry name" value="Aspartate Aminotransferase, domain 1"/>
    <property type="match status" value="1"/>
</dbReference>
<dbReference type="EMBL" id="JACHBS010000001">
    <property type="protein sequence ID" value="MBB5617307.1"/>
    <property type="molecule type" value="Genomic_DNA"/>
</dbReference>
<reference evidence="10 11" key="1">
    <citation type="submission" date="2020-08" db="EMBL/GenBank/DDBJ databases">
        <title>Sequencing the genomes of 1000 actinobacteria strains.</title>
        <authorList>
            <person name="Klenk H.-P."/>
        </authorList>
    </citation>
    <scope>NUCLEOTIDE SEQUENCE [LARGE SCALE GENOMIC DNA]</scope>
    <source>
        <strain evidence="10 11">DSM 23889</strain>
    </source>
</reference>
<dbReference type="EC" id="2.8.1.7" evidence="10"/>
<evidence type="ECO:0000256" key="8">
    <source>
        <dbReference type="ARBA" id="ARBA00050776"/>
    </source>
</evidence>
<organism evidence="10 11">
    <name type="scientific">Microcella frigidaquae</name>
    <dbReference type="NCBI Taxonomy" id="424758"/>
    <lineage>
        <taxon>Bacteria</taxon>
        <taxon>Bacillati</taxon>
        <taxon>Actinomycetota</taxon>
        <taxon>Actinomycetes</taxon>
        <taxon>Micrococcales</taxon>
        <taxon>Microbacteriaceae</taxon>
        <taxon>Microcella</taxon>
    </lineage>
</organism>
<keyword evidence="4" id="KW-0479">Metal-binding</keyword>
<accession>A0A840XKC5</accession>
<evidence type="ECO:0000259" key="9">
    <source>
        <dbReference type="Pfam" id="PF00266"/>
    </source>
</evidence>
<dbReference type="PIRSF" id="PIRSF005572">
    <property type="entry name" value="NifS"/>
    <property type="match status" value="1"/>
</dbReference>
<dbReference type="InterPro" id="IPR016454">
    <property type="entry name" value="Cysteine_dSase"/>
</dbReference>
<evidence type="ECO:0000313" key="10">
    <source>
        <dbReference type="EMBL" id="MBB5617307.1"/>
    </source>
</evidence>